<dbReference type="SUPFAM" id="SSF53448">
    <property type="entry name" value="Nucleotide-diphospho-sugar transferases"/>
    <property type="match status" value="1"/>
</dbReference>
<dbReference type="GO" id="GO:0000136">
    <property type="term" value="C:mannan polymerase complex"/>
    <property type="evidence" value="ECO:0007669"/>
    <property type="project" value="TreeGrafter"/>
</dbReference>
<protein>
    <recommendedName>
        <fullName evidence="4">Glycosyltransferase family 32 protein</fullName>
    </recommendedName>
</protein>
<dbReference type="GO" id="GO:0000009">
    <property type="term" value="F:alpha-1,6-mannosyltransferase activity"/>
    <property type="evidence" value="ECO:0007669"/>
    <property type="project" value="InterPro"/>
</dbReference>
<dbReference type="Pfam" id="PF04488">
    <property type="entry name" value="Gly_transf_sug"/>
    <property type="match status" value="1"/>
</dbReference>
<evidence type="ECO:0000256" key="1">
    <source>
        <dbReference type="ARBA" id="ARBA00009003"/>
    </source>
</evidence>
<dbReference type="PANTHER" id="PTHR31834">
    <property type="entry name" value="INITIATION-SPECIFIC ALPHA-1,6-MANNOSYLTRANSFERASE"/>
    <property type="match status" value="1"/>
</dbReference>
<dbReference type="GO" id="GO:0006487">
    <property type="term" value="P:protein N-linked glycosylation"/>
    <property type="evidence" value="ECO:0007669"/>
    <property type="project" value="TreeGrafter"/>
</dbReference>
<dbReference type="OrthoDB" id="409543at2759"/>
<comment type="similarity">
    <text evidence="1">Belongs to the glycosyltransferase 32 family.</text>
</comment>
<dbReference type="InterPro" id="IPR007577">
    <property type="entry name" value="GlycoTrfase_DXD_sugar-bd_CS"/>
</dbReference>
<dbReference type="AlphaFoldDB" id="A0A384K4L1"/>
<dbReference type="GeneID" id="5438875"/>
<name>A0A384K4L1_BOTFB</name>
<evidence type="ECO:0008006" key="4">
    <source>
        <dbReference type="Google" id="ProtNLM"/>
    </source>
</evidence>
<keyword evidence="3" id="KW-1185">Reference proteome</keyword>
<dbReference type="KEGG" id="bfu:BCIN_15g03050"/>
<dbReference type="OMA" id="WVRQFAS"/>
<sequence length="339" mass="38511">MFRQKSFRSHTSVFFVVVFFLFILISAKYDYFINIGFSAPSGNSESCNIGPISTEPSSTQVITSTPISTPTAVAFPEKIWYKVGPQGVSTEAESFRNHCLELSPSYEYEILDDEMASAYVYKWFSDRPDIITTYFSLNVPILRADVLRYLILWAEGGMWMDLDVSCDEVPIHRWVLKEYREAANLVVGLEFDWPWENDNFLHAQFTSWTIMAKPRSPHMMQVIDDILVDIDEVARQHNVSIDGIQMSMIPQVVDLTGPKRMTRSIVKSLNRILERELDDRDITGLRSAKLVHDVLILPGNAFAASQSNFPKDQGPVLVTHHYAGTWKNKLGGEEGKTSV</sequence>
<evidence type="ECO:0000313" key="2">
    <source>
        <dbReference type="EMBL" id="ATZ57770.1"/>
    </source>
</evidence>
<reference evidence="2 3" key="3">
    <citation type="journal article" date="2017" name="Mol. Plant Pathol.">
        <title>A gapless genome sequence of the fungus Botrytis cinerea.</title>
        <authorList>
            <person name="Van Kan J.A."/>
            <person name="Stassen J.H."/>
            <person name="Mosbach A."/>
            <person name="Van Der Lee T.A."/>
            <person name="Faino L."/>
            <person name="Farmer A.D."/>
            <person name="Papasotiriou D.G."/>
            <person name="Zhou S."/>
            <person name="Seidl M.F."/>
            <person name="Cottam E."/>
            <person name="Edel D."/>
            <person name="Hahn M."/>
            <person name="Schwartz D.C."/>
            <person name="Dietrich R.A."/>
            <person name="Widdison S."/>
            <person name="Scalliet G."/>
        </authorList>
    </citation>
    <scope>NUCLEOTIDE SEQUENCE [LARGE SCALE GENOMIC DNA]</scope>
    <source>
        <strain evidence="2 3">B05.10</strain>
    </source>
</reference>
<dbReference type="InterPro" id="IPR029044">
    <property type="entry name" value="Nucleotide-diphossugar_trans"/>
</dbReference>
<proteinExistence type="inferred from homology"/>
<accession>A0A384K4L1</accession>
<dbReference type="PANTHER" id="PTHR31834:SF8">
    <property type="entry name" value="TRANSFERASE, PUTATIVE (AFU_ORTHOLOGUE AFUA_6G14040)-RELATED"/>
    <property type="match status" value="1"/>
</dbReference>
<reference evidence="2 3" key="1">
    <citation type="journal article" date="2011" name="PLoS Genet.">
        <title>Genomic analysis of the necrotrophic fungal pathogens Sclerotinia sclerotiorum and Botrytis cinerea.</title>
        <authorList>
            <person name="Amselem J."/>
            <person name="Cuomo C.A."/>
            <person name="van Kan J.A."/>
            <person name="Viaud M."/>
            <person name="Benito E.P."/>
            <person name="Couloux A."/>
            <person name="Coutinho P.M."/>
            <person name="de Vries R.P."/>
            <person name="Dyer P.S."/>
            <person name="Fillinger S."/>
            <person name="Fournier E."/>
            <person name="Gout L."/>
            <person name="Hahn M."/>
            <person name="Kohn L."/>
            <person name="Lapalu N."/>
            <person name="Plummer K.M."/>
            <person name="Pradier J.M."/>
            <person name="Quevillon E."/>
            <person name="Sharon A."/>
            <person name="Simon A."/>
            <person name="ten Have A."/>
            <person name="Tudzynski B."/>
            <person name="Tudzynski P."/>
            <person name="Wincker P."/>
            <person name="Andrew M."/>
            <person name="Anthouard V."/>
            <person name="Beever R.E."/>
            <person name="Beffa R."/>
            <person name="Benoit I."/>
            <person name="Bouzid O."/>
            <person name="Brault B."/>
            <person name="Chen Z."/>
            <person name="Choquer M."/>
            <person name="Collemare J."/>
            <person name="Cotton P."/>
            <person name="Danchin E.G."/>
            <person name="Da Silva C."/>
            <person name="Gautier A."/>
            <person name="Giraud C."/>
            <person name="Giraud T."/>
            <person name="Gonzalez C."/>
            <person name="Grossetete S."/>
            <person name="Guldener U."/>
            <person name="Henrissat B."/>
            <person name="Howlett B.J."/>
            <person name="Kodira C."/>
            <person name="Kretschmer M."/>
            <person name="Lappartient A."/>
            <person name="Leroch M."/>
            <person name="Levis C."/>
            <person name="Mauceli E."/>
            <person name="Neuveglise C."/>
            <person name="Oeser B."/>
            <person name="Pearson M."/>
            <person name="Poulain J."/>
            <person name="Poussereau N."/>
            <person name="Quesneville H."/>
            <person name="Rascle C."/>
            <person name="Schumacher J."/>
            <person name="Segurens B."/>
            <person name="Sexton A."/>
            <person name="Silva E."/>
            <person name="Sirven C."/>
            <person name="Soanes D.M."/>
            <person name="Talbot N.J."/>
            <person name="Templeton M."/>
            <person name="Yandava C."/>
            <person name="Yarden O."/>
            <person name="Zeng Q."/>
            <person name="Rollins J.A."/>
            <person name="Lebrun M.H."/>
            <person name="Dickman M."/>
        </authorList>
    </citation>
    <scope>NUCLEOTIDE SEQUENCE [LARGE SCALE GENOMIC DNA]</scope>
    <source>
        <strain evidence="2 3">B05.10</strain>
    </source>
</reference>
<organism evidence="2 3">
    <name type="scientific">Botryotinia fuckeliana (strain B05.10)</name>
    <name type="common">Noble rot fungus</name>
    <name type="synonym">Botrytis cinerea</name>
    <dbReference type="NCBI Taxonomy" id="332648"/>
    <lineage>
        <taxon>Eukaryota</taxon>
        <taxon>Fungi</taxon>
        <taxon>Dikarya</taxon>
        <taxon>Ascomycota</taxon>
        <taxon>Pezizomycotina</taxon>
        <taxon>Leotiomycetes</taxon>
        <taxon>Helotiales</taxon>
        <taxon>Sclerotiniaceae</taxon>
        <taxon>Botrytis</taxon>
    </lineage>
</organism>
<dbReference type="Gene3D" id="3.90.550.20">
    <property type="match status" value="1"/>
</dbReference>
<dbReference type="Proteomes" id="UP000001798">
    <property type="component" value="Chromosome 15"/>
</dbReference>
<dbReference type="InterPro" id="IPR039367">
    <property type="entry name" value="Och1-like"/>
</dbReference>
<dbReference type="RefSeq" id="XP_001558265.1">
    <property type="nucleotide sequence ID" value="XM_001558215.2"/>
</dbReference>
<evidence type="ECO:0000313" key="3">
    <source>
        <dbReference type="Proteomes" id="UP000001798"/>
    </source>
</evidence>
<gene>
    <name evidence="2" type="ORF">BCIN_15g03050</name>
</gene>
<dbReference type="EMBL" id="CP009819">
    <property type="protein sequence ID" value="ATZ57770.1"/>
    <property type="molecule type" value="Genomic_DNA"/>
</dbReference>
<dbReference type="VEuPathDB" id="FungiDB:Bcin15g03050"/>
<reference evidence="2 3" key="2">
    <citation type="journal article" date="2012" name="Eukaryot. Cell">
        <title>Genome update of Botrytis cinerea strains B05.10 and T4.</title>
        <authorList>
            <person name="Staats M."/>
            <person name="van Kan J.A."/>
        </authorList>
    </citation>
    <scope>NUCLEOTIDE SEQUENCE [LARGE SCALE GENOMIC DNA]</scope>
    <source>
        <strain evidence="2 3">B05.10</strain>
    </source>
</reference>